<dbReference type="PRINTS" id="PR00463">
    <property type="entry name" value="EP450I"/>
</dbReference>
<evidence type="ECO:0000256" key="7">
    <source>
        <dbReference type="ARBA" id="ARBA00023033"/>
    </source>
</evidence>
<keyword evidence="5 9" id="KW-0560">Oxidoreductase</keyword>
<keyword evidence="11" id="KW-1185">Reference proteome</keyword>
<dbReference type="InterPro" id="IPR017972">
    <property type="entry name" value="Cyt_P450_CS"/>
</dbReference>
<evidence type="ECO:0000256" key="6">
    <source>
        <dbReference type="ARBA" id="ARBA00023004"/>
    </source>
</evidence>
<dbReference type="Gene3D" id="1.10.630.10">
    <property type="entry name" value="Cytochrome P450"/>
    <property type="match status" value="1"/>
</dbReference>
<proteinExistence type="inferred from homology"/>
<evidence type="ECO:0000256" key="1">
    <source>
        <dbReference type="ARBA" id="ARBA00001971"/>
    </source>
</evidence>
<dbReference type="InterPro" id="IPR050121">
    <property type="entry name" value="Cytochrome_P450_monoxygenase"/>
</dbReference>
<evidence type="ECO:0000256" key="3">
    <source>
        <dbReference type="ARBA" id="ARBA00022617"/>
    </source>
</evidence>
<name>A0A9W9U9F0_9EURO</name>
<dbReference type="Pfam" id="PF00067">
    <property type="entry name" value="p450"/>
    <property type="match status" value="1"/>
</dbReference>
<dbReference type="EMBL" id="JAPZBO010000002">
    <property type="protein sequence ID" value="KAJ5323539.1"/>
    <property type="molecule type" value="Genomic_DNA"/>
</dbReference>
<dbReference type="GO" id="GO:0005506">
    <property type="term" value="F:iron ion binding"/>
    <property type="evidence" value="ECO:0007669"/>
    <property type="project" value="InterPro"/>
</dbReference>
<reference evidence="10" key="2">
    <citation type="journal article" date="2023" name="IMA Fungus">
        <title>Comparative genomic study of the Penicillium genus elucidates a diverse pangenome and 15 lateral gene transfer events.</title>
        <authorList>
            <person name="Petersen C."/>
            <person name="Sorensen T."/>
            <person name="Nielsen M.R."/>
            <person name="Sondergaard T.E."/>
            <person name="Sorensen J.L."/>
            <person name="Fitzpatrick D.A."/>
            <person name="Frisvad J.C."/>
            <person name="Nielsen K.L."/>
        </authorList>
    </citation>
    <scope>NUCLEOTIDE SEQUENCE</scope>
    <source>
        <strain evidence="10">IBT 21472</strain>
    </source>
</reference>
<comment type="cofactor">
    <cofactor evidence="1 8">
        <name>heme</name>
        <dbReference type="ChEBI" id="CHEBI:30413"/>
    </cofactor>
</comment>
<evidence type="ECO:0000313" key="10">
    <source>
        <dbReference type="EMBL" id="KAJ5323539.1"/>
    </source>
</evidence>
<evidence type="ECO:0000256" key="4">
    <source>
        <dbReference type="ARBA" id="ARBA00022723"/>
    </source>
</evidence>
<comment type="caution">
    <text evidence="10">The sequence shown here is derived from an EMBL/GenBank/DDBJ whole genome shotgun (WGS) entry which is preliminary data.</text>
</comment>
<dbReference type="GO" id="GO:0020037">
    <property type="term" value="F:heme binding"/>
    <property type="evidence" value="ECO:0007669"/>
    <property type="project" value="InterPro"/>
</dbReference>
<keyword evidence="7 9" id="KW-0503">Monooxygenase</keyword>
<dbReference type="AlphaFoldDB" id="A0A9W9U9F0"/>
<dbReference type="PANTHER" id="PTHR24305">
    <property type="entry name" value="CYTOCHROME P450"/>
    <property type="match status" value="1"/>
</dbReference>
<keyword evidence="6 8" id="KW-0408">Iron</keyword>
<evidence type="ECO:0000313" key="11">
    <source>
        <dbReference type="Proteomes" id="UP001147746"/>
    </source>
</evidence>
<keyword evidence="4 8" id="KW-0479">Metal-binding</keyword>
<dbReference type="SUPFAM" id="SSF48264">
    <property type="entry name" value="Cytochrome P450"/>
    <property type="match status" value="1"/>
</dbReference>
<comment type="similarity">
    <text evidence="2 9">Belongs to the cytochrome P450 family.</text>
</comment>
<dbReference type="GO" id="GO:0004497">
    <property type="term" value="F:monooxygenase activity"/>
    <property type="evidence" value="ECO:0007669"/>
    <property type="project" value="UniProtKB-KW"/>
</dbReference>
<organism evidence="10 11">
    <name type="scientific">Penicillium atrosanguineum</name>
    <dbReference type="NCBI Taxonomy" id="1132637"/>
    <lineage>
        <taxon>Eukaryota</taxon>
        <taxon>Fungi</taxon>
        <taxon>Dikarya</taxon>
        <taxon>Ascomycota</taxon>
        <taxon>Pezizomycotina</taxon>
        <taxon>Eurotiomycetes</taxon>
        <taxon>Eurotiomycetidae</taxon>
        <taxon>Eurotiales</taxon>
        <taxon>Aspergillaceae</taxon>
        <taxon>Penicillium</taxon>
    </lineage>
</organism>
<dbReference type="PROSITE" id="PS00086">
    <property type="entry name" value="CYTOCHROME_P450"/>
    <property type="match status" value="1"/>
</dbReference>
<sequence length="498" mass="56684">MTGITTLIIDGILAFLVIRSIYRLYFHPLSKFPGPKLAAVSSAYEFYYNVIKRGTFIWELERLHEVYGPIIRITPREIHIKDSNYYDEIYASSLRRREKDAVVVDKFDLDGSGFSAISPEVHRQRRAPLDRFFSKAAVSKIQDSIQSRLEKFCDHLQRAYNSHKVVSLDAGFSALTSDIIHQYAFGFNSGNLDQEDFNEHVRDGINALFMQSHIAFFFPIIPTIMNALPLSLLEKLNPYVYALVSQKKDLHRRSAEALAGKTSNGSVIENIAGPHMPEHMRTPDRLAAEGLALIIGGTETTARALGLGTYHLIRNENIMAKLREELRSVMPTPESKPTWNQLEQLPYLSAVVLEILRISTGIASRSPRIAPTETLIYKNFFIPPGTPVSETNYFVLTDPAIFPDPHVFDPERWMRATAKGERLDRYLVNFSKGSRICVGMNLVYAELYLIISTLVRRFDLELYETTDKHIGFARDFGTPYPVEGNFNVRVMVTRIIRE</sequence>
<feature type="binding site" description="axial binding residue" evidence="8">
    <location>
        <position position="437"/>
    </location>
    <ligand>
        <name>heme</name>
        <dbReference type="ChEBI" id="CHEBI:30413"/>
    </ligand>
    <ligandPart>
        <name>Fe</name>
        <dbReference type="ChEBI" id="CHEBI:18248"/>
    </ligandPart>
</feature>
<dbReference type="PRINTS" id="PR00385">
    <property type="entry name" value="P450"/>
</dbReference>
<dbReference type="GO" id="GO:0043386">
    <property type="term" value="P:mycotoxin biosynthetic process"/>
    <property type="evidence" value="ECO:0007669"/>
    <property type="project" value="UniProtKB-ARBA"/>
</dbReference>
<gene>
    <name evidence="10" type="ORF">N7476_002139</name>
</gene>
<accession>A0A9W9U9F0</accession>
<dbReference type="InterPro" id="IPR002401">
    <property type="entry name" value="Cyt_P450_E_grp-I"/>
</dbReference>
<reference evidence="10" key="1">
    <citation type="submission" date="2022-12" db="EMBL/GenBank/DDBJ databases">
        <authorList>
            <person name="Petersen C."/>
        </authorList>
    </citation>
    <scope>NUCLEOTIDE SEQUENCE</scope>
    <source>
        <strain evidence="10">IBT 21472</strain>
    </source>
</reference>
<dbReference type="InterPro" id="IPR036396">
    <property type="entry name" value="Cyt_P450_sf"/>
</dbReference>
<dbReference type="Proteomes" id="UP001147746">
    <property type="component" value="Unassembled WGS sequence"/>
</dbReference>
<dbReference type="GO" id="GO:0016705">
    <property type="term" value="F:oxidoreductase activity, acting on paired donors, with incorporation or reduction of molecular oxygen"/>
    <property type="evidence" value="ECO:0007669"/>
    <property type="project" value="InterPro"/>
</dbReference>
<evidence type="ECO:0000256" key="5">
    <source>
        <dbReference type="ARBA" id="ARBA00023002"/>
    </source>
</evidence>
<keyword evidence="3 8" id="KW-0349">Heme</keyword>
<dbReference type="PANTHER" id="PTHR24305:SF157">
    <property type="entry name" value="N-ACETYLTRYPTOPHAN 6-HYDROXYLASE IVOC-RELATED"/>
    <property type="match status" value="1"/>
</dbReference>
<evidence type="ECO:0000256" key="8">
    <source>
        <dbReference type="PIRSR" id="PIRSR602401-1"/>
    </source>
</evidence>
<evidence type="ECO:0000256" key="9">
    <source>
        <dbReference type="RuleBase" id="RU000461"/>
    </source>
</evidence>
<dbReference type="CDD" id="cd11062">
    <property type="entry name" value="CYP58-like"/>
    <property type="match status" value="1"/>
</dbReference>
<evidence type="ECO:0008006" key="12">
    <source>
        <dbReference type="Google" id="ProtNLM"/>
    </source>
</evidence>
<evidence type="ECO:0000256" key="2">
    <source>
        <dbReference type="ARBA" id="ARBA00010617"/>
    </source>
</evidence>
<protein>
    <recommendedName>
        <fullName evidence="12">Cytochrome P450</fullName>
    </recommendedName>
</protein>
<dbReference type="InterPro" id="IPR001128">
    <property type="entry name" value="Cyt_P450"/>
</dbReference>